<proteinExistence type="predicted"/>
<dbReference type="Pfam" id="PF14065">
    <property type="entry name" value="Pvc16_N"/>
    <property type="match status" value="1"/>
</dbReference>
<dbReference type="Proteomes" id="UP000296374">
    <property type="component" value="Chromosome"/>
</dbReference>
<evidence type="ECO:0000313" key="3">
    <source>
        <dbReference type="Proteomes" id="UP000296374"/>
    </source>
</evidence>
<sequence length="201" mass="21771">MVMAGSGVISDVSLTLINVLDTALGSLFPAPAPQVILHDLQGVISTNPATLAVLLYEVTEDASTRNRPMQRAVTAGGRVLRKPLMTLILRYMIVPYAGDRLTEQQMLGRAMQTIYDNSIFSGPDLRGAAAPAGLVGSSDTLAATLDPLSLEERTRVWHAIQKPYRLSICYQIRVANVEPTIDVPTDLVRSRNFDQAVPVGE</sequence>
<dbReference type="InterPro" id="IPR025351">
    <property type="entry name" value="Pvc16_N"/>
</dbReference>
<organism evidence="2 3">
    <name type="scientific">Paracoccus liaowanqingii</name>
    <dbReference type="NCBI Taxonomy" id="2560053"/>
    <lineage>
        <taxon>Bacteria</taxon>
        <taxon>Pseudomonadati</taxon>
        <taxon>Pseudomonadota</taxon>
        <taxon>Alphaproteobacteria</taxon>
        <taxon>Rhodobacterales</taxon>
        <taxon>Paracoccaceae</taxon>
        <taxon>Paracoccus</taxon>
    </lineage>
</organism>
<accession>A0A4P7HN95</accession>
<dbReference type="KEGG" id="plia:E4191_11005"/>
<evidence type="ECO:0000313" key="2">
    <source>
        <dbReference type="EMBL" id="QBX35163.1"/>
    </source>
</evidence>
<evidence type="ECO:0000259" key="1">
    <source>
        <dbReference type="Pfam" id="PF14065"/>
    </source>
</evidence>
<feature type="domain" description="Pvc16 N-terminal" evidence="1">
    <location>
        <begin position="15"/>
        <end position="185"/>
    </location>
</feature>
<dbReference type="EMBL" id="CP038439">
    <property type="protein sequence ID" value="QBX35163.1"/>
    <property type="molecule type" value="Genomic_DNA"/>
</dbReference>
<reference evidence="3" key="1">
    <citation type="submission" date="2019-03" db="EMBL/GenBank/DDBJ databases">
        <authorList>
            <person name="Li J."/>
        </authorList>
    </citation>
    <scope>NUCLEOTIDE SEQUENCE [LARGE SCALE GENOMIC DNA]</scope>
    <source>
        <strain evidence="3">2251</strain>
    </source>
</reference>
<dbReference type="AlphaFoldDB" id="A0A4P7HN95"/>
<name>A0A4P7HN95_9RHOB</name>
<protein>
    <submittedName>
        <fullName evidence="2">DUF4255 domain-containing protein</fullName>
    </submittedName>
</protein>
<gene>
    <name evidence="2" type="ORF">E4191_11005</name>
</gene>